<organism evidence="2 3">
    <name type="scientific">Ceratodon purpureus</name>
    <name type="common">Fire moss</name>
    <name type="synonym">Dicranum purpureum</name>
    <dbReference type="NCBI Taxonomy" id="3225"/>
    <lineage>
        <taxon>Eukaryota</taxon>
        <taxon>Viridiplantae</taxon>
        <taxon>Streptophyta</taxon>
        <taxon>Embryophyta</taxon>
        <taxon>Bryophyta</taxon>
        <taxon>Bryophytina</taxon>
        <taxon>Bryopsida</taxon>
        <taxon>Dicranidae</taxon>
        <taxon>Pseudoditrichales</taxon>
        <taxon>Ditrichaceae</taxon>
        <taxon>Ceratodon</taxon>
    </lineage>
</organism>
<evidence type="ECO:0000259" key="1">
    <source>
        <dbReference type="Pfam" id="PF01712"/>
    </source>
</evidence>
<dbReference type="CDD" id="cd01673">
    <property type="entry name" value="dNK"/>
    <property type="match status" value="1"/>
</dbReference>
<name>A0A8T0I6P1_CERPU</name>
<gene>
    <name evidence="2" type="ORF">KC19_4G091800</name>
</gene>
<comment type="caution">
    <text evidence="2">The sequence shown here is derived from an EMBL/GenBank/DDBJ whole genome shotgun (WGS) entry which is preliminary data.</text>
</comment>
<proteinExistence type="predicted"/>
<dbReference type="SUPFAM" id="SSF52540">
    <property type="entry name" value="P-loop containing nucleoside triphosphate hydrolases"/>
    <property type="match status" value="1"/>
</dbReference>
<evidence type="ECO:0000313" key="3">
    <source>
        <dbReference type="Proteomes" id="UP000822688"/>
    </source>
</evidence>
<protein>
    <recommendedName>
        <fullName evidence="1">Deoxynucleoside kinase domain-containing protein</fullName>
    </recommendedName>
</protein>
<dbReference type="InterPro" id="IPR027417">
    <property type="entry name" value="P-loop_NTPase"/>
</dbReference>
<evidence type="ECO:0000313" key="2">
    <source>
        <dbReference type="EMBL" id="KAG0579340.1"/>
    </source>
</evidence>
<dbReference type="GO" id="GO:0019136">
    <property type="term" value="F:deoxynucleoside kinase activity"/>
    <property type="evidence" value="ECO:0007669"/>
    <property type="project" value="TreeGrafter"/>
</dbReference>
<dbReference type="Gene3D" id="3.40.50.300">
    <property type="entry name" value="P-loop containing nucleotide triphosphate hydrolases"/>
    <property type="match status" value="1"/>
</dbReference>
<dbReference type="Proteomes" id="UP000822688">
    <property type="component" value="Chromosome 4"/>
</dbReference>
<dbReference type="PANTHER" id="PTHR10513:SF35">
    <property type="entry name" value="DEOXYADENOSINE KINASE"/>
    <property type="match status" value="1"/>
</dbReference>
<dbReference type="AlphaFoldDB" id="A0A8T0I6P1"/>
<dbReference type="Pfam" id="PF01712">
    <property type="entry name" value="dNK"/>
    <property type="match status" value="1"/>
</dbReference>
<dbReference type="PANTHER" id="PTHR10513">
    <property type="entry name" value="DEOXYNUCLEOSIDE KINASE"/>
    <property type="match status" value="1"/>
</dbReference>
<dbReference type="InterPro" id="IPR031314">
    <property type="entry name" value="DNK_dom"/>
</dbReference>
<keyword evidence="3" id="KW-1185">Reference proteome</keyword>
<dbReference type="GO" id="GO:0005737">
    <property type="term" value="C:cytoplasm"/>
    <property type="evidence" value="ECO:0007669"/>
    <property type="project" value="TreeGrafter"/>
</dbReference>
<feature type="domain" description="Deoxynucleoside kinase" evidence="1">
    <location>
        <begin position="314"/>
        <end position="565"/>
    </location>
</feature>
<accession>A0A8T0I6P1</accession>
<dbReference type="InterPro" id="IPR050566">
    <property type="entry name" value="Deoxyribonucleoside_kinase"/>
</dbReference>
<reference evidence="2" key="1">
    <citation type="submission" date="2020-06" db="EMBL/GenBank/DDBJ databases">
        <title>WGS assembly of Ceratodon purpureus strain R40.</title>
        <authorList>
            <person name="Carey S.B."/>
            <person name="Jenkins J."/>
            <person name="Shu S."/>
            <person name="Lovell J.T."/>
            <person name="Sreedasyam A."/>
            <person name="Maumus F."/>
            <person name="Tiley G.P."/>
            <person name="Fernandez-Pozo N."/>
            <person name="Barry K."/>
            <person name="Chen C."/>
            <person name="Wang M."/>
            <person name="Lipzen A."/>
            <person name="Daum C."/>
            <person name="Saski C.A."/>
            <person name="Payton A.C."/>
            <person name="Mcbreen J.C."/>
            <person name="Conrad R.E."/>
            <person name="Kollar L.M."/>
            <person name="Olsson S."/>
            <person name="Huttunen S."/>
            <person name="Landis J.B."/>
            <person name="Wickett N.J."/>
            <person name="Johnson M.G."/>
            <person name="Rensing S.A."/>
            <person name="Grimwood J."/>
            <person name="Schmutz J."/>
            <person name="Mcdaniel S.F."/>
        </authorList>
    </citation>
    <scope>NUCLEOTIDE SEQUENCE</scope>
    <source>
        <strain evidence="2">R40</strain>
    </source>
</reference>
<sequence>MPILPRPFFRYVTGECRTHIMPPTMFQPRALATSFAVMPASEGLVQISGKGKLLDAFLCERKRIPFGRTALVSSRYNVSGKQVQRRSKYGESLVKRLGGVKSNAVSRSFARSSFWSLHGADVSGCRGLCTSRVKQLSGVLNVAVEAGEVGEEATVAVDQDNVSDDGLEFAEAASSEAEGNGEIGSGVDKETDEIVSEVDTAERMRERRRRSFGASVARHANEPFPDLLTVPGIGPRNMEKLVSKGIAKLAELKQLYRDKFRDNGSDKMVEYLRSSVGILHKHHAASITNYIRDKVEAELAPKEEGSRPRKRLTFCVEGNISVGKSTFLQRIASETLELQDLVEIVPEPVAKWQDVGANHHNILESFYQEPERYAYTFQNYVFVTRLMQERESANGVKPLRLMERSVFSDRMVFVRAVHEAKWMSEMEISIYDSWFNPVVSELPGLVPDAFIYLRASPDTCMQRLHSRKRPEEQGVSLDYLRGLHEKHEQWLLPAQTSNGGILSVSPALREPMSPRIRDRVFYLEGDHVHSCIQKVPALMLDCDTNIDFNKDVEAKTEYARQVAEFFEYVHKTRDNQLGAGSQVVLPRAGGLLGPDGAQLLGNARLDAADLSRRMSSLRI</sequence>
<dbReference type="EMBL" id="CM026424">
    <property type="protein sequence ID" value="KAG0579340.1"/>
    <property type="molecule type" value="Genomic_DNA"/>
</dbReference>